<evidence type="ECO:0000256" key="3">
    <source>
        <dbReference type="ARBA" id="ARBA00022771"/>
    </source>
</evidence>
<evidence type="ECO:0000256" key="7">
    <source>
        <dbReference type="SAM" id="MobiDB-lite"/>
    </source>
</evidence>
<reference evidence="9" key="2">
    <citation type="submission" date="2023-04" db="EMBL/GenBank/DDBJ databases">
        <authorList>
            <person name="Bruccoleri R.E."/>
            <person name="Oakeley E.J."/>
            <person name="Faust A.-M."/>
            <person name="Dessus-Babus S."/>
            <person name="Altorfer M."/>
            <person name="Burckhardt D."/>
            <person name="Oertli M."/>
            <person name="Naumann U."/>
            <person name="Petersen F."/>
            <person name="Wong J."/>
        </authorList>
    </citation>
    <scope>NUCLEOTIDE SEQUENCE</scope>
    <source>
        <strain evidence="9">GSM-AAB239-AS_SAM_17_03QT</strain>
        <tissue evidence="9">Leaf</tissue>
    </source>
</reference>
<reference evidence="9" key="1">
    <citation type="journal article" date="2023" name="GigaByte">
        <title>Genome assembly of the bearded iris, Iris pallida Lam.</title>
        <authorList>
            <person name="Bruccoleri R.E."/>
            <person name="Oakeley E.J."/>
            <person name="Faust A.M.E."/>
            <person name="Altorfer M."/>
            <person name="Dessus-Babus S."/>
            <person name="Burckhardt D."/>
            <person name="Oertli M."/>
            <person name="Naumann U."/>
            <person name="Petersen F."/>
            <person name="Wong J."/>
        </authorList>
    </citation>
    <scope>NUCLEOTIDE SEQUENCE</scope>
    <source>
        <strain evidence="9">GSM-AAB239-AS_SAM_17_03QT</strain>
    </source>
</reference>
<keyword evidence="2 6" id="KW-0479">Metal-binding</keyword>
<evidence type="ECO:0000256" key="2">
    <source>
        <dbReference type="ARBA" id="ARBA00022723"/>
    </source>
</evidence>
<evidence type="ECO:0000313" key="9">
    <source>
        <dbReference type="EMBL" id="KAJ6813348.1"/>
    </source>
</evidence>
<feature type="compositionally biased region" description="Low complexity" evidence="7">
    <location>
        <begin position="36"/>
        <end position="48"/>
    </location>
</feature>
<gene>
    <name evidence="9" type="ORF">M6B38_143570</name>
</gene>
<organism evidence="9 10">
    <name type="scientific">Iris pallida</name>
    <name type="common">Sweet iris</name>
    <dbReference type="NCBI Taxonomy" id="29817"/>
    <lineage>
        <taxon>Eukaryota</taxon>
        <taxon>Viridiplantae</taxon>
        <taxon>Streptophyta</taxon>
        <taxon>Embryophyta</taxon>
        <taxon>Tracheophyta</taxon>
        <taxon>Spermatophyta</taxon>
        <taxon>Magnoliopsida</taxon>
        <taxon>Liliopsida</taxon>
        <taxon>Asparagales</taxon>
        <taxon>Iridaceae</taxon>
        <taxon>Iridoideae</taxon>
        <taxon>Irideae</taxon>
        <taxon>Iris</taxon>
    </lineage>
</organism>
<dbReference type="InterPro" id="IPR036855">
    <property type="entry name" value="Znf_CCCH_sf"/>
</dbReference>
<feature type="zinc finger region" description="C3H1-type" evidence="6">
    <location>
        <begin position="2"/>
        <end position="29"/>
    </location>
</feature>
<dbReference type="SMART" id="SM00356">
    <property type="entry name" value="ZnF_C3H1"/>
    <property type="match status" value="1"/>
</dbReference>
<evidence type="ECO:0000313" key="10">
    <source>
        <dbReference type="Proteomes" id="UP001140949"/>
    </source>
</evidence>
<dbReference type="SUPFAM" id="SSF90229">
    <property type="entry name" value="CCCH zinc finger"/>
    <property type="match status" value="1"/>
</dbReference>
<dbReference type="Pfam" id="PF00642">
    <property type="entry name" value="zf-CCCH"/>
    <property type="match status" value="1"/>
</dbReference>
<evidence type="ECO:0000256" key="6">
    <source>
        <dbReference type="PROSITE-ProRule" id="PRU00723"/>
    </source>
</evidence>
<dbReference type="PANTHER" id="PTHR46527:SF1">
    <property type="entry name" value="NUCLEOPORIN NUP42"/>
    <property type="match status" value="1"/>
</dbReference>
<dbReference type="EMBL" id="JANAVB010030420">
    <property type="protein sequence ID" value="KAJ6813348.1"/>
    <property type="molecule type" value="Genomic_DNA"/>
</dbReference>
<evidence type="ECO:0000256" key="5">
    <source>
        <dbReference type="ARBA" id="ARBA00023242"/>
    </source>
</evidence>
<evidence type="ECO:0000256" key="1">
    <source>
        <dbReference type="ARBA" id="ARBA00004123"/>
    </source>
</evidence>
<feature type="compositionally biased region" description="Low complexity" evidence="7">
    <location>
        <begin position="92"/>
        <end position="105"/>
    </location>
</feature>
<feature type="region of interest" description="Disordered" evidence="7">
    <location>
        <begin position="33"/>
        <end position="115"/>
    </location>
</feature>
<keyword evidence="5" id="KW-0539">Nucleus</keyword>
<keyword evidence="10" id="KW-1185">Reference proteome</keyword>
<evidence type="ECO:0000256" key="4">
    <source>
        <dbReference type="ARBA" id="ARBA00022833"/>
    </source>
</evidence>
<dbReference type="InterPro" id="IPR000571">
    <property type="entry name" value="Znf_CCCH"/>
</dbReference>
<protein>
    <submittedName>
        <fullName evidence="9">Zinc finger CCCH domain-containing protein 46 isoform X1</fullName>
    </submittedName>
</protein>
<dbReference type="GO" id="GO:0005634">
    <property type="term" value="C:nucleus"/>
    <property type="evidence" value="ECO:0007669"/>
    <property type="project" value="UniProtKB-SubCell"/>
</dbReference>
<evidence type="ECO:0000259" key="8">
    <source>
        <dbReference type="PROSITE" id="PS50103"/>
    </source>
</evidence>
<comment type="caution">
    <text evidence="9">The sequence shown here is derived from an EMBL/GenBank/DDBJ whole genome shotgun (WGS) entry which is preliminary data.</text>
</comment>
<keyword evidence="4 6" id="KW-0862">Zinc</keyword>
<name>A0AAX6FAY2_IRIPA</name>
<dbReference type="Proteomes" id="UP001140949">
    <property type="component" value="Unassembled WGS sequence"/>
</dbReference>
<dbReference type="InterPro" id="IPR051767">
    <property type="entry name" value="Nucleoporin_NUP42"/>
</dbReference>
<dbReference type="PROSITE" id="PS50103">
    <property type="entry name" value="ZF_C3H1"/>
    <property type="match status" value="1"/>
</dbReference>
<comment type="subcellular location">
    <subcellularLocation>
        <location evidence="1">Nucleus</location>
    </subcellularLocation>
</comment>
<dbReference type="AlphaFoldDB" id="A0AAX6FAY2"/>
<feature type="domain" description="C3H1-type" evidence="8">
    <location>
        <begin position="2"/>
        <end position="29"/>
    </location>
</feature>
<proteinExistence type="predicted"/>
<sequence>MNRRKEPCRNFQRGSCQYGDRCKFLHVTQQQPKSNPFGFGSQGSPQFFNTAQQQQKPNPFGFGVQNSSQLKGAPSFGGGSQIPAKPFENKWTRSPSTAPTKSTSSHQADAKPQAAIHKCTDPDSCKQVIVEDFKNEEPLWKLTCYGHCKSGPCDIVGDVSYEELRAAAYEDARRGLPLQAIIEREKNLRNYKLAEFDNLLRNPYVIRNSISSEAKMFPGVNSSTSSVGLQSNAPPSFSSFTQLGALNNLGPNASNTRSSNK</sequence>
<keyword evidence="3 6" id="KW-0863">Zinc-finger</keyword>
<dbReference type="GO" id="GO:0008270">
    <property type="term" value="F:zinc ion binding"/>
    <property type="evidence" value="ECO:0007669"/>
    <property type="project" value="UniProtKB-KW"/>
</dbReference>
<dbReference type="PANTHER" id="PTHR46527">
    <property type="entry name" value="NUCLEOPORIN-LIKE PROTEIN 2"/>
    <property type="match status" value="1"/>
</dbReference>
<dbReference type="Gene3D" id="4.10.1000.10">
    <property type="entry name" value="Zinc finger, CCCH-type"/>
    <property type="match status" value="1"/>
</dbReference>
<accession>A0AAX6FAY2</accession>